<keyword evidence="1" id="KW-1188">Viral release from host cell</keyword>
<sequence length="1065" mass="108899">MAATIKQRIELDGGKELKRELEEFGAAGRKAFKELQDAAAQTKGLSPGFFNSLKQAEAQIKSLAQSFNEAGKAIQNVGRTLTTSLTLPIVGVGAGILKVSGDFQKAMNSFAVNAGVAGAALEDARAKAKELGVASVFSTTEAAEGMTELAKVGLDFQTIMGGAARAMVDLAAANDTGLASSASVVGDVINQFKLSASQLPAIVDQITGATIESKLSFDDYRLAIGQAGGAAGALGVQFEEFNAVIAATASSFASGSDAGTSFKTFLTRLVPQSAPAAAAMEKLGLRFFDASGRMKSMSEIAQLLQDKLGKLSQEDLNDSVSTIFGTDALRTAIALMRQGGKGIDDMMAKLKNTDSAEIAATRVKGFNGELGKLIEALNNLGIAIGDSGFLDFATNIVIQLTEWTEELAKVSPEMLKFGTIIGGVVASIGPLLLGLGLMTRAFGIALEGAALLAGAVRGLATALLFLRANPIVAILSGLAAISGALGLWADSADQVTVAMGAHRKIVDDVKAAYDKAKGSAENWADTIEHATLLQVTANLEDVIAAAGEARKALQDLSVGTGVAHLTGDDLKQAEALRDLSKEFITTGGDVDEFKKKIQSIAGSTNAAPIKEYALALLNTADTLRDTEAAVGQAKDVFTVFTGSAQEAQAAIERLSGKTKDSFASGLKDAGVAIDETAKKVENLGHQITVTRGGGTGELTKEVFDVVDGVAKRVEESKKALDDVSASAETAGSKVKAVADDIASHIRTVPDSLKTNSITPAVDGIIADVNRIKPAAEAAAGGLNDAIGSVDAGGGLAAALTESVDGVITELDRLPQAATDAVGGLNSALAGIDTSGAQQAATAVAQPFQQLPSIFSQIFSGLGSLIQGGFGNLTSVIRSLAGQIRSEINSIIAALRQAVAQAKALRAQASAGGGSSGGGSTQGFAGGGSVRGPGGPRTDSILARLSAGEFVIQAKVVRQLGVDFFHKLNNGFLPSLQGLRGFSVGGLADGLNRSMSQLAIPRLAAGGMVPALAGSSSSSDRTPFMLQLPGGEVIDDMTIGNIALNRLRSAAVQSGLLSTGRKALRR</sequence>
<feature type="region of interest" description="Disordered" evidence="2">
    <location>
        <begin position="909"/>
        <end position="936"/>
    </location>
</feature>
<dbReference type="STRING" id="1631249.BQ8794_10015"/>
<proteinExistence type="predicted"/>
<evidence type="ECO:0000256" key="1">
    <source>
        <dbReference type="ARBA" id="ARBA00022612"/>
    </source>
</evidence>
<dbReference type="InterPro" id="IPR010090">
    <property type="entry name" value="Phage_tape_meas"/>
</dbReference>
<evidence type="ECO:0000313" key="5">
    <source>
        <dbReference type="EMBL" id="SIT52645.1"/>
    </source>
</evidence>
<evidence type="ECO:0000256" key="2">
    <source>
        <dbReference type="SAM" id="MobiDB-lite"/>
    </source>
</evidence>
<dbReference type="AlphaFoldDB" id="A0A1R3UYI1"/>
<keyword evidence="6" id="KW-1185">Reference proteome</keyword>
<evidence type="ECO:0000256" key="3">
    <source>
        <dbReference type="SAM" id="Phobius"/>
    </source>
</evidence>
<keyword evidence="3" id="KW-0812">Transmembrane</keyword>
<evidence type="ECO:0000259" key="4">
    <source>
        <dbReference type="Pfam" id="PF10145"/>
    </source>
</evidence>
<gene>
    <name evidence="5" type="ORF">BQ8794_10015</name>
</gene>
<organism evidence="5 6">
    <name type="scientific">Mesorhizobium prunaredense</name>
    <dbReference type="NCBI Taxonomy" id="1631249"/>
    <lineage>
        <taxon>Bacteria</taxon>
        <taxon>Pseudomonadati</taxon>
        <taxon>Pseudomonadota</taxon>
        <taxon>Alphaproteobacteria</taxon>
        <taxon>Hyphomicrobiales</taxon>
        <taxon>Phyllobacteriaceae</taxon>
        <taxon>Mesorhizobium</taxon>
    </lineage>
</organism>
<feature type="transmembrane region" description="Helical" evidence="3">
    <location>
        <begin position="444"/>
        <end position="466"/>
    </location>
</feature>
<feature type="transmembrane region" description="Helical" evidence="3">
    <location>
        <begin position="471"/>
        <end position="489"/>
    </location>
</feature>
<reference evidence="6" key="1">
    <citation type="submission" date="2017-01" db="EMBL/GenBank/DDBJ databases">
        <authorList>
            <person name="Brunel B."/>
        </authorList>
    </citation>
    <scope>NUCLEOTIDE SEQUENCE [LARGE SCALE GENOMIC DNA]</scope>
</reference>
<protein>
    <recommendedName>
        <fullName evidence="4">Phage tail tape measure protein domain-containing protein</fullName>
    </recommendedName>
</protein>
<feature type="compositionally biased region" description="Gly residues" evidence="2">
    <location>
        <begin position="910"/>
        <end position="934"/>
    </location>
</feature>
<keyword evidence="3" id="KW-0472">Membrane</keyword>
<dbReference type="NCBIfam" id="TIGR01760">
    <property type="entry name" value="tape_meas_TP901"/>
    <property type="match status" value="1"/>
</dbReference>
<dbReference type="Proteomes" id="UP000188388">
    <property type="component" value="Unassembled WGS sequence"/>
</dbReference>
<dbReference type="PANTHER" id="PTHR37813">
    <property type="entry name" value="FELS-2 PROPHAGE PROTEIN"/>
    <property type="match status" value="1"/>
</dbReference>
<name>A0A1R3UYI1_9HYPH</name>
<dbReference type="RefSeq" id="WP_077371372.1">
    <property type="nucleotide sequence ID" value="NZ_FTPD01000001.1"/>
</dbReference>
<dbReference type="Pfam" id="PF10145">
    <property type="entry name" value="PhageMin_Tail"/>
    <property type="match status" value="1"/>
</dbReference>
<evidence type="ECO:0000313" key="6">
    <source>
        <dbReference type="Proteomes" id="UP000188388"/>
    </source>
</evidence>
<dbReference type="PANTHER" id="PTHR37813:SF1">
    <property type="entry name" value="FELS-2 PROPHAGE PROTEIN"/>
    <property type="match status" value="1"/>
</dbReference>
<accession>A0A1R3UYI1</accession>
<dbReference type="EMBL" id="FTPD01000001">
    <property type="protein sequence ID" value="SIT52645.1"/>
    <property type="molecule type" value="Genomic_DNA"/>
</dbReference>
<feature type="transmembrane region" description="Helical" evidence="3">
    <location>
        <begin position="417"/>
        <end position="438"/>
    </location>
</feature>
<feature type="domain" description="Phage tail tape measure protein" evidence="4">
    <location>
        <begin position="125"/>
        <end position="325"/>
    </location>
</feature>
<keyword evidence="3" id="KW-1133">Transmembrane helix</keyword>